<dbReference type="OrthoDB" id="7595671at2"/>
<feature type="chain" id="PRO_5008532980" description="Lipoprotein" evidence="1">
    <location>
        <begin position="20"/>
        <end position="118"/>
    </location>
</feature>
<gene>
    <name evidence="2" type="ORF">PG2T_02730</name>
</gene>
<evidence type="ECO:0000313" key="2">
    <source>
        <dbReference type="EMBL" id="ANX03209.1"/>
    </source>
</evidence>
<dbReference type="KEGG" id="gbi:PG2T_02730"/>
<proteinExistence type="predicted"/>
<reference evidence="3" key="1">
    <citation type="submission" date="2016-03" db="EMBL/GenBank/DDBJ databases">
        <title>Complete genome sequence of Solimmundus cernigliae, representing a novel lineage of polycyclic aromatic hydrocarbon degraders within the Gammaproteobacteria.</title>
        <authorList>
            <person name="Singleton D.R."/>
            <person name="Dickey A.N."/>
            <person name="Scholl E.H."/>
            <person name="Wright F.A."/>
            <person name="Aitken M.D."/>
        </authorList>
    </citation>
    <scope>NUCLEOTIDE SEQUENCE [LARGE SCALE GENOMIC DNA]</scope>
    <source>
        <strain evidence="3">TR3.2</strain>
    </source>
</reference>
<sequence>MRLLVLGFLLISLAGCATAAKQTNAPMSQYDNNTKHAIEPRPDGFLVSIYYSRYQFFPESDAVATACKQALTSIAHEHASKAGREIEQINEQAIRLSMGRNGLSGITSCSASAPAKWK</sequence>
<dbReference type="STRING" id="1810504.PG2T_02730"/>
<feature type="signal peptide" evidence="1">
    <location>
        <begin position="1"/>
        <end position="19"/>
    </location>
</feature>
<name>A0A1B1YR27_9GAMM</name>
<evidence type="ECO:0000313" key="3">
    <source>
        <dbReference type="Proteomes" id="UP000092952"/>
    </source>
</evidence>
<organism evidence="2 3">
    <name type="scientific">Immundisolibacter cernigliae</name>
    <dbReference type="NCBI Taxonomy" id="1810504"/>
    <lineage>
        <taxon>Bacteria</taxon>
        <taxon>Pseudomonadati</taxon>
        <taxon>Pseudomonadota</taxon>
        <taxon>Gammaproteobacteria</taxon>
        <taxon>Immundisolibacterales</taxon>
        <taxon>Immundisolibacteraceae</taxon>
        <taxon>Immundisolibacter</taxon>
    </lineage>
</organism>
<evidence type="ECO:0000256" key="1">
    <source>
        <dbReference type="SAM" id="SignalP"/>
    </source>
</evidence>
<keyword evidence="3" id="KW-1185">Reference proteome</keyword>
<dbReference type="PROSITE" id="PS51257">
    <property type="entry name" value="PROKAR_LIPOPROTEIN"/>
    <property type="match status" value="1"/>
</dbReference>
<dbReference type="AlphaFoldDB" id="A0A1B1YR27"/>
<accession>A0A1B1YR27</accession>
<dbReference type="EMBL" id="CP014671">
    <property type="protein sequence ID" value="ANX03209.1"/>
    <property type="molecule type" value="Genomic_DNA"/>
</dbReference>
<evidence type="ECO:0008006" key="4">
    <source>
        <dbReference type="Google" id="ProtNLM"/>
    </source>
</evidence>
<keyword evidence="1" id="KW-0732">Signal</keyword>
<protein>
    <recommendedName>
        <fullName evidence="4">Lipoprotein</fullName>
    </recommendedName>
</protein>
<dbReference type="Proteomes" id="UP000092952">
    <property type="component" value="Chromosome"/>
</dbReference>
<dbReference type="InParanoid" id="A0A1B1YR27"/>